<sequence>MRQHHLRKLTALGLTVGSPLKKVGLRLYEAINQQGTAQLLFRGNLLGPTWPSLKHLLDLFEIDCTTVHAGAAWLLCNDDELVHRVLDEAQSNSRQCFRDDVLIPDVGFVSSGMPRKFDFRLLVMPVVILGLTLTVAGALSIRPDAPVQKVEPTASLTCALDLPEPEFQEWFRATVSGSKGKDLDVIVVQTELGSLNLKVDQALGSTILVSGSLECSDGRSKGLQFRADDSADGTLVELGTKLNP</sequence>
<dbReference type="AlphaFoldDB" id="A0A6J6ITT7"/>
<name>A0A6J6ITT7_9ZZZZ</name>
<evidence type="ECO:0000256" key="1">
    <source>
        <dbReference type="SAM" id="Phobius"/>
    </source>
</evidence>
<organism evidence="2">
    <name type="scientific">freshwater metagenome</name>
    <dbReference type="NCBI Taxonomy" id="449393"/>
    <lineage>
        <taxon>unclassified sequences</taxon>
        <taxon>metagenomes</taxon>
        <taxon>ecological metagenomes</taxon>
    </lineage>
</organism>
<reference evidence="2" key="1">
    <citation type="submission" date="2020-05" db="EMBL/GenBank/DDBJ databases">
        <authorList>
            <person name="Chiriac C."/>
            <person name="Salcher M."/>
            <person name="Ghai R."/>
            <person name="Kavagutti S V."/>
        </authorList>
    </citation>
    <scope>NUCLEOTIDE SEQUENCE</scope>
</reference>
<gene>
    <name evidence="2" type="ORF">UFOPK2032_00379</name>
</gene>
<feature type="transmembrane region" description="Helical" evidence="1">
    <location>
        <begin position="121"/>
        <end position="141"/>
    </location>
</feature>
<evidence type="ECO:0000313" key="2">
    <source>
        <dbReference type="EMBL" id="CAB4627854.1"/>
    </source>
</evidence>
<dbReference type="EMBL" id="CAEZVM010000008">
    <property type="protein sequence ID" value="CAB4627854.1"/>
    <property type="molecule type" value="Genomic_DNA"/>
</dbReference>
<accession>A0A6J6ITT7</accession>
<protein>
    <submittedName>
        <fullName evidence="2">Unannotated protein</fullName>
    </submittedName>
</protein>
<keyword evidence="1" id="KW-0812">Transmembrane</keyword>
<keyword evidence="1" id="KW-0472">Membrane</keyword>
<proteinExistence type="predicted"/>
<keyword evidence="1" id="KW-1133">Transmembrane helix</keyword>